<dbReference type="Proteomes" id="UP000326837">
    <property type="component" value="Chromosome"/>
</dbReference>
<dbReference type="EMBL" id="AP021861">
    <property type="protein sequence ID" value="BBO33826.1"/>
    <property type="molecule type" value="Genomic_DNA"/>
</dbReference>
<protein>
    <submittedName>
        <fullName evidence="1">Uncharacterized protein</fullName>
    </submittedName>
</protein>
<sequence>MWRSSESVTSVLNKIGGGKRAASFVYREVATIRRRMQERWGQ</sequence>
<accession>A0A5K7XHR8</accession>
<name>A0A5K7XHR8_9BACT</name>
<evidence type="ECO:0000313" key="2">
    <source>
        <dbReference type="Proteomes" id="UP000326837"/>
    </source>
</evidence>
<dbReference type="KEGG" id="lpav:PLANPX_3438"/>
<organism evidence="1 2">
    <name type="scientific">Lacipirellula parvula</name>
    <dbReference type="NCBI Taxonomy" id="2650471"/>
    <lineage>
        <taxon>Bacteria</taxon>
        <taxon>Pseudomonadati</taxon>
        <taxon>Planctomycetota</taxon>
        <taxon>Planctomycetia</taxon>
        <taxon>Pirellulales</taxon>
        <taxon>Lacipirellulaceae</taxon>
        <taxon>Lacipirellula</taxon>
    </lineage>
</organism>
<dbReference type="AlphaFoldDB" id="A0A5K7XHR8"/>
<keyword evidence="2" id="KW-1185">Reference proteome</keyword>
<proteinExistence type="predicted"/>
<evidence type="ECO:0000313" key="1">
    <source>
        <dbReference type="EMBL" id="BBO33826.1"/>
    </source>
</evidence>
<gene>
    <name evidence="1" type="ORF">PLANPX_3438</name>
</gene>
<reference evidence="2" key="1">
    <citation type="submission" date="2019-10" db="EMBL/GenBank/DDBJ databases">
        <title>Lacipirellula parvula gen. nov., sp. nov., representing a lineage of planctomycetes widespread in freshwater anoxic habitats, and description of the family Lacipirellulaceae.</title>
        <authorList>
            <person name="Dedysh S.N."/>
            <person name="Kulichevskaya I.S."/>
            <person name="Beletsky A.V."/>
            <person name="Rakitin A.L."/>
            <person name="Mardanov A.V."/>
            <person name="Ivanova A.A."/>
            <person name="Saltykova V.X."/>
            <person name="Rijpstra W.I.C."/>
            <person name="Sinninghe Damste J.S."/>
            <person name="Ravin N.V."/>
        </authorList>
    </citation>
    <scope>NUCLEOTIDE SEQUENCE [LARGE SCALE GENOMIC DNA]</scope>
    <source>
        <strain evidence="2">PX69</strain>
    </source>
</reference>